<evidence type="ECO:0000313" key="2">
    <source>
        <dbReference type="EMBL" id="MFC5069443.1"/>
    </source>
</evidence>
<dbReference type="EMBL" id="JBHSJF010000007">
    <property type="protein sequence ID" value="MFC5069443.1"/>
    <property type="molecule type" value="Genomic_DNA"/>
</dbReference>
<evidence type="ECO:0000256" key="1">
    <source>
        <dbReference type="SAM" id="Phobius"/>
    </source>
</evidence>
<keyword evidence="3" id="KW-1185">Reference proteome</keyword>
<feature type="transmembrane region" description="Helical" evidence="1">
    <location>
        <begin position="330"/>
        <end position="354"/>
    </location>
</feature>
<keyword evidence="1" id="KW-0472">Membrane</keyword>
<evidence type="ECO:0008006" key="4">
    <source>
        <dbReference type="Google" id="ProtNLM"/>
    </source>
</evidence>
<feature type="transmembrane region" description="Helical" evidence="1">
    <location>
        <begin position="366"/>
        <end position="394"/>
    </location>
</feature>
<feature type="transmembrane region" description="Helical" evidence="1">
    <location>
        <begin position="270"/>
        <end position="288"/>
    </location>
</feature>
<sequence>MLSNKAHATGGQSPFWTNIEAILVVFAVSFNALLAIVNANFLTMSPATVIACEIVVVLIAHAIIIWRYNDRVTAWYYLLGLLMAVAVARWMFIGRVDAKALRDGMLISTFVALGIVSGRAAAGKCVFWLQIIVTLVAIIELFATDLFVTLFNVKQFYISTRGFSEANFWNTDSALFVSATRPGERNLFPFLNIHRASSIFLEPVSLGNYCIILVAYVSTEARSLSGRTLAFYILSTIFLLIACDGRLAVIVSIFIILLSFVKPIVRYSSLLYIPVLIVVSFVLLGFGAEPSRDDLAGRAALAAKIFYRFDAAAFFGISNSTYVQSADSGITYLIATQSIFGAMLILIFVTFNLAEGEPKQALFKRAALIFLTTTMLISNSYLSIKTAALLWFLLGAYQTRPILAKVSSYRDVRPVGTASSVQE</sequence>
<dbReference type="Proteomes" id="UP001595796">
    <property type="component" value="Unassembled WGS sequence"/>
</dbReference>
<accession>A0ABV9Z388</accession>
<comment type="caution">
    <text evidence="2">The sequence shown here is derived from an EMBL/GenBank/DDBJ whole genome shotgun (WGS) entry which is preliminary data.</text>
</comment>
<feature type="transmembrane region" description="Helical" evidence="1">
    <location>
        <begin position="104"/>
        <end position="122"/>
    </location>
</feature>
<gene>
    <name evidence="2" type="ORF">ACFPFW_15605</name>
</gene>
<feature type="transmembrane region" description="Helical" evidence="1">
    <location>
        <begin position="128"/>
        <end position="151"/>
    </location>
</feature>
<feature type="transmembrane region" description="Helical" evidence="1">
    <location>
        <begin position="229"/>
        <end position="258"/>
    </location>
</feature>
<protein>
    <recommendedName>
        <fullName evidence="4">Polysaccharide polymerase</fullName>
    </recommendedName>
</protein>
<dbReference type="RefSeq" id="WP_114958699.1">
    <property type="nucleotide sequence ID" value="NZ_JBHSJF010000007.1"/>
</dbReference>
<feature type="transmembrane region" description="Helical" evidence="1">
    <location>
        <begin position="199"/>
        <end position="217"/>
    </location>
</feature>
<name>A0ABV9Z388_9HYPH</name>
<evidence type="ECO:0000313" key="3">
    <source>
        <dbReference type="Proteomes" id="UP001595796"/>
    </source>
</evidence>
<feature type="transmembrane region" description="Helical" evidence="1">
    <location>
        <begin position="49"/>
        <end position="68"/>
    </location>
</feature>
<organism evidence="2 3">
    <name type="scientific">Flaviflagellibacter deserti</name>
    <dbReference type="NCBI Taxonomy" id="2267266"/>
    <lineage>
        <taxon>Bacteria</taxon>
        <taxon>Pseudomonadati</taxon>
        <taxon>Pseudomonadota</taxon>
        <taxon>Alphaproteobacteria</taxon>
        <taxon>Hyphomicrobiales</taxon>
        <taxon>Flaviflagellibacter</taxon>
    </lineage>
</organism>
<reference evidence="3" key="1">
    <citation type="journal article" date="2019" name="Int. J. Syst. Evol. Microbiol.">
        <title>The Global Catalogue of Microorganisms (GCM) 10K type strain sequencing project: providing services to taxonomists for standard genome sequencing and annotation.</title>
        <authorList>
            <consortium name="The Broad Institute Genomics Platform"/>
            <consortium name="The Broad Institute Genome Sequencing Center for Infectious Disease"/>
            <person name="Wu L."/>
            <person name="Ma J."/>
        </authorList>
    </citation>
    <scope>NUCLEOTIDE SEQUENCE [LARGE SCALE GENOMIC DNA]</scope>
    <source>
        <strain evidence="3">CGMCC 1.16444</strain>
    </source>
</reference>
<feature type="transmembrane region" description="Helical" evidence="1">
    <location>
        <begin position="74"/>
        <end position="92"/>
    </location>
</feature>
<proteinExistence type="predicted"/>
<feature type="transmembrane region" description="Helical" evidence="1">
    <location>
        <begin position="15"/>
        <end position="37"/>
    </location>
</feature>
<keyword evidence="1" id="KW-0812">Transmembrane</keyword>
<keyword evidence="1" id="KW-1133">Transmembrane helix</keyword>